<dbReference type="RefSeq" id="WP_154608499.1">
    <property type="nucleotide sequence ID" value="NZ_CP072115.1"/>
</dbReference>
<evidence type="ECO:0000313" key="3">
    <source>
        <dbReference type="EMBL" id="MWV56458.1"/>
    </source>
</evidence>
<dbReference type="AlphaFoldDB" id="A0A6I4RCG5"/>
<keyword evidence="1" id="KW-1133">Transmembrane helix</keyword>
<dbReference type="EMBL" id="WLCG01000007">
    <property type="protein sequence ID" value="MTB64471.1"/>
    <property type="molecule type" value="Genomic_DNA"/>
</dbReference>
<dbReference type="Proteomes" id="UP000435423">
    <property type="component" value="Unassembled WGS sequence"/>
</dbReference>
<keyword evidence="4" id="KW-1185">Reference proteome</keyword>
<evidence type="ECO:0000313" key="2">
    <source>
        <dbReference type="EMBL" id="MTB64471.1"/>
    </source>
</evidence>
<keyword evidence="1" id="KW-0812">Transmembrane</keyword>
<comment type="caution">
    <text evidence="3">The sequence shown here is derived from an EMBL/GenBank/DDBJ whole genome shotgun (WGS) entry which is preliminary data.</text>
</comment>
<evidence type="ECO:0000313" key="4">
    <source>
        <dbReference type="Proteomes" id="UP000435060"/>
    </source>
</evidence>
<organism evidence="3 5">
    <name type="scientific">Streptococcus zhangguiae</name>
    <dbReference type="NCBI Taxonomy" id="2664091"/>
    <lineage>
        <taxon>Bacteria</taxon>
        <taxon>Bacillati</taxon>
        <taxon>Bacillota</taxon>
        <taxon>Bacilli</taxon>
        <taxon>Lactobacillales</taxon>
        <taxon>Streptococcaceae</taxon>
        <taxon>Streptococcus</taxon>
    </lineage>
</organism>
<protein>
    <submittedName>
        <fullName evidence="3">Uncharacterized protein</fullName>
    </submittedName>
</protein>
<sequence length="59" mass="7085">MKNLMILLAYLAGFALLARLFPTGYAIIQQVLWWILLIMLGHRLYIMVRAYIRFKKEER</sequence>
<evidence type="ECO:0000313" key="5">
    <source>
        <dbReference type="Proteomes" id="UP000435423"/>
    </source>
</evidence>
<name>A0A6I4RCG5_9STRE</name>
<dbReference type="EMBL" id="WUBJ01000006">
    <property type="protein sequence ID" value="MWV56458.1"/>
    <property type="molecule type" value="Genomic_DNA"/>
</dbReference>
<feature type="transmembrane region" description="Helical" evidence="1">
    <location>
        <begin position="32"/>
        <end position="52"/>
    </location>
</feature>
<evidence type="ECO:0000256" key="1">
    <source>
        <dbReference type="SAM" id="Phobius"/>
    </source>
</evidence>
<accession>A0A6I4RCG5</accession>
<keyword evidence="1" id="KW-0472">Membrane</keyword>
<proteinExistence type="predicted"/>
<reference evidence="2 4" key="2">
    <citation type="submission" date="2019-11" db="EMBL/GenBank/DDBJ databases">
        <title>Streptococcis sp. isolated from the respiratory tract of Marmot.</title>
        <authorList>
            <person name="Zhang G."/>
        </authorList>
    </citation>
    <scope>NUCLEOTIDE SEQUENCE [LARGE SCALE GENOMIC DNA]</scope>
    <source>
        <strain evidence="2">Zg-86</strain>
        <strain evidence="4">zg-86</strain>
    </source>
</reference>
<reference evidence="3 5" key="1">
    <citation type="submission" date="2019-10" db="EMBL/GenBank/DDBJ databases">
        <title>Streptococcis sp, isolated from the respiratory tract of Marmot.</title>
        <authorList>
            <person name="Zhang G."/>
        </authorList>
    </citation>
    <scope>NUCLEOTIDE SEQUENCE [LARGE SCALE GENOMIC DNA]</scope>
    <source>
        <strain evidence="5">zg-70</strain>
        <strain evidence="3">Zg-70</strain>
    </source>
</reference>
<dbReference type="Proteomes" id="UP000435060">
    <property type="component" value="Unassembled WGS sequence"/>
</dbReference>
<gene>
    <name evidence="2" type="ORF">GGG87_05640</name>
    <name evidence="3" type="ORF">GGH11_05675</name>
</gene>